<reference evidence="4" key="2">
    <citation type="submission" date="2023-07" db="EMBL/GenBank/DDBJ databases">
        <title>Yangia mangrovi SAOS 153D genome.</title>
        <authorList>
            <person name="Verma A."/>
            <person name="Pal Y."/>
            <person name="Sundharam S."/>
            <person name="Bisht B."/>
            <person name="Srinivasan K."/>
        </authorList>
    </citation>
    <scope>NUCLEOTIDE SEQUENCE [LARGE SCALE GENOMIC DNA]</scope>
    <source>
        <strain evidence="4">SAOS 153D</strain>
    </source>
</reference>
<evidence type="ECO:0000313" key="3">
    <source>
        <dbReference type="EMBL" id="PBD20058.1"/>
    </source>
</evidence>
<sequence>MSDLYPNIDAFCRHWTNASMLQHTYEALEREFKAGNDGCIDAAKSILECACKTLVEELDDPINPIRERSDSPIKSDNPSLGNWLTAAIRLLNLVDDRTDPLNKVISQYNTLTVELGNFRKKAGPLSHGKLGFVSRLSEHHRRMAIIAADTVIGFLHDAYLDQQTDPVRTFEPYERFGVFNDKIDAHIGFVGARIEDGRLIVGIELEEFDTRRIDVSVSQLLFGVERQTYKEALRRTAALPLPLSEEEAVDD</sequence>
<dbReference type="InterPro" id="IPR026001">
    <property type="entry name" value="Abi-like_C"/>
</dbReference>
<evidence type="ECO:0000313" key="2">
    <source>
        <dbReference type="EMBL" id="MCT4372564.1"/>
    </source>
</evidence>
<dbReference type="EMBL" id="NTHN01000077">
    <property type="protein sequence ID" value="PBD20058.1"/>
    <property type="molecule type" value="Genomic_DNA"/>
</dbReference>
<comment type="caution">
    <text evidence="3">The sequence shown here is derived from an EMBL/GenBank/DDBJ whole genome shotgun (WGS) entry which is preliminary data.</text>
</comment>
<dbReference type="OrthoDB" id="6689311at2"/>
<dbReference type="Proteomes" id="UP000217448">
    <property type="component" value="Unassembled WGS sequence"/>
</dbReference>
<evidence type="ECO:0000259" key="1">
    <source>
        <dbReference type="Pfam" id="PF14355"/>
    </source>
</evidence>
<dbReference type="Pfam" id="PF14355">
    <property type="entry name" value="Abi_C"/>
    <property type="match status" value="1"/>
</dbReference>
<reference evidence="2" key="3">
    <citation type="submission" date="2024-05" db="EMBL/GenBank/DDBJ databases">
        <title>Yangia mangrovi SAOS 153D genome.</title>
        <authorList>
            <person name="Verma A."/>
            <person name="Pal Y."/>
            <person name="Sundharam S."/>
            <person name="Bisht B."/>
            <person name="Srinivasan K."/>
        </authorList>
    </citation>
    <scope>NUCLEOTIDE SEQUENCE</scope>
    <source>
        <strain evidence="2">SAOS 153D</strain>
    </source>
</reference>
<accession>A0A2A3JY69</accession>
<feature type="domain" description="Abortive infection protein-like C-terminal" evidence="1">
    <location>
        <begin position="82"/>
        <end position="157"/>
    </location>
</feature>
<keyword evidence="4" id="KW-1185">Reference proteome</keyword>
<proteinExistence type="predicted"/>
<name>A0A2A3JY69_9RHOB</name>
<dbReference type="EMBL" id="NTHN02000049">
    <property type="protein sequence ID" value="MCT4372564.1"/>
    <property type="molecule type" value="Genomic_DNA"/>
</dbReference>
<dbReference type="RefSeq" id="WP_095881453.1">
    <property type="nucleotide sequence ID" value="NZ_NTHN02000049.1"/>
</dbReference>
<dbReference type="AlphaFoldDB" id="A0A2A3JY69"/>
<protein>
    <submittedName>
        <fullName evidence="2">Abortive infection family protein</fullName>
    </submittedName>
</protein>
<organism evidence="3">
    <name type="scientific">Alloyangia mangrovi</name>
    <dbReference type="NCBI Taxonomy" id="1779329"/>
    <lineage>
        <taxon>Bacteria</taxon>
        <taxon>Pseudomonadati</taxon>
        <taxon>Pseudomonadota</taxon>
        <taxon>Alphaproteobacteria</taxon>
        <taxon>Rhodobacterales</taxon>
        <taxon>Roseobacteraceae</taxon>
        <taxon>Alloyangia</taxon>
    </lineage>
</organism>
<reference evidence="3" key="1">
    <citation type="submission" date="2017-09" db="EMBL/GenBank/DDBJ databases">
        <title>Yangia sp. SAOS 153D whole genome sequencing.</title>
        <authorList>
            <person name="Verma A."/>
            <person name="Krishnamurthi S."/>
        </authorList>
    </citation>
    <scope>NUCLEOTIDE SEQUENCE [LARGE SCALE GENOMIC DNA]</scope>
    <source>
        <strain evidence="3">SAOS 153D</strain>
    </source>
</reference>
<gene>
    <name evidence="2" type="ORF">CLG85_020520</name>
    <name evidence="3" type="ORF">CLG85_06075</name>
</gene>
<evidence type="ECO:0000313" key="4">
    <source>
        <dbReference type="Proteomes" id="UP000217448"/>
    </source>
</evidence>